<feature type="transmembrane region" description="Helical" evidence="1">
    <location>
        <begin position="107"/>
        <end position="129"/>
    </location>
</feature>
<dbReference type="AlphaFoldDB" id="A0A2W7IF33"/>
<evidence type="ECO:0000313" key="2">
    <source>
        <dbReference type="EMBL" id="PZW44242.1"/>
    </source>
</evidence>
<evidence type="ECO:0008006" key="4">
    <source>
        <dbReference type="Google" id="ProtNLM"/>
    </source>
</evidence>
<name>A0A2W7IF33_9FLAO</name>
<evidence type="ECO:0000256" key="1">
    <source>
        <dbReference type="SAM" id="Phobius"/>
    </source>
</evidence>
<gene>
    <name evidence="2" type="ORF">LX95_00576</name>
</gene>
<feature type="transmembrane region" description="Helical" evidence="1">
    <location>
        <begin position="75"/>
        <end position="95"/>
    </location>
</feature>
<organism evidence="2 3">
    <name type="scientific">Mesonia algae</name>
    <dbReference type="NCBI Taxonomy" id="213248"/>
    <lineage>
        <taxon>Bacteria</taxon>
        <taxon>Pseudomonadati</taxon>
        <taxon>Bacteroidota</taxon>
        <taxon>Flavobacteriia</taxon>
        <taxon>Flavobacteriales</taxon>
        <taxon>Flavobacteriaceae</taxon>
        <taxon>Mesonia</taxon>
    </lineage>
</organism>
<dbReference type="Proteomes" id="UP000249542">
    <property type="component" value="Unassembled WGS sequence"/>
</dbReference>
<sequence>MTKNKLSFFQFSKYLLSFTLVLGLLQYFVVEQFLQKEVYYSTFIIYGFLFMVTMGIYAILLFIHKGFEDKTGFAFMGLSFFKMFLSILFLLPIILAEGGKANMVLDIFTFFIPYFLFLLFETIFVVRLLRSK</sequence>
<proteinExistence type="predicted"/>
<keyword evidence="1" id="KW-0812">Transmembrane</keyword>
<protein>
    <recommendedName>
        <fullName evidence="4">ATP synthase protein I</fullName>
    </recommendedName>
</protein>
<feature type="transmembrane region" description="Helical" evidence="1">
    <location>
        <begin position="42"/>
        <end position="63"/>
    </location>
</feature>
<dbReference type="RefSeq" id="WP_111539903.1">
    <property type="nucleotide sequence ID" value="NZ_QKYV01000001.1"/>
</dbReference>
<keyword evidence="1" id="KW-1133">Transmembrane helix</keyword>
<accession>A0A2W7IF33</accession>
<dbReference type="EMBL" id="QKYV01000001">
    <property type="protein sequence ID" value="PZW44242.1"/>
    <property type="molecule type" value="Genomic_DNA"/>
</dbReference>
<feature type="transmembrane region" description="Helical" evidence="1">
    <location>
        <begin position="12"/>
        <end position="30"/>
    </location>
</feature>
<keyword evidence="1" id="KW-0472">Membrane</keyword>
<comment type="caution">
    <text evidence="2">The sequence shown here is derived from an EMBL/GenBank/DDBJ whole genome shotgun (WGS) entry which is preliminary data.</text>
</comment>
<keyword evidence="3" id="KW-1185">Reference proteome</keyword>
<evidence type="ECO:0000313" key="3">
    <source>
        <dbReference type="Proteomes" id="UP000249542"/>
    </source>
</evidence>
<reference evidence="2 3" key="1">
    <citation type="submission" date="2018-06" db="EMBL/GenBank/DDBJ databases">
        <title>Genomic Encyclopedia of Archaeal and Bacterial Type Strains, Phase II (KMG-II): from individual species to whole genera.</title>
        <authorList>
            <person name="Goeker M."/>
        </authorList>
    </citation>
    <scope>NUCLEOTIDE SEQUENCE [LARGE SCALE GENOMIC DNA]</scope>
    <source>
        <strain evidence="2 3">DSM 15361</strain>
    </source>
</reference>